<evidence type="ECO:0000313" key="7">
    <source>
        <dbReference type="Proteomes" id="UP000515158"/>
    </source>
</evidence>
<dbReference type="GO" id="GO:0000466">
    <property type="term" value="P:maturation of 5.8S rRNA from tricistronic rRNA transcript (SSU-rRNA, 5.8S rRNA, LSU-rRNA)"/>
    <property type="evidence" value="ECO:0007669"/>
    <property type="project" value="UniProtKB-UniRule"/>
</dbReference>
<dbReference type="PANTHER" id="PTHR12221">
    <property type="entry name" value="PESCADILLO - RELATED"/>
    <property type="match status" value="1"/>
</dbReference>
<feature type="region of interest" description="Disordered" evidence="5">
    <location>
        <begin position="424"/>
        <end position="530"/>
    </location>
</feature>
<organism evidence="8">
    <name type="scientific">Thrips palmi</name>
    <name type="common">Melon thrips</name>
    <dbReference type="NCBI Taxonomy" id="161013"/>
    <lineage>
        <taxon>Eukaryota</taxon>
        <taxon>Metazoa</taxon>
        <taxon>Ecdysozoa</taxon>
        <taxon>Arthropoda</taxon>
        <taxon>Hexapoda</taxon>
        <taxon>Insecta</taxon>
        <taxon>Pterygota</taxon>
        <taxon>Neoptera</taxon>
        <taxon>Paraneoptera</taxon>
        <taxon>Thysanoptera</taxon>
        <taxon>Terebrantia</taxon>
        <taxon>Thripoidea</taxon>
        <taxon>Thripidae</taxon>
        <taxon>Thrips</taxon>
    </lineage>
</organism>
<keyword evidence="2 4" id="KW-0698">rRNA processing</keyword>
<keyword evidence="1 4" id="KW-0690">Ribosome biogenesis</keyword>
<evidence type="ECO:0000313" key="8">
    <source>
        <dbReference type="RefSeq" id="XP_034231080.1"/>
    </source>
</evidence>
<comment type="similarity">
    <text evidence="4">Belongs to the pescadillo family.</text>
</comment>
<evidence type="ECO:0000256" key="4">
    <source>
        <dbReference type="HAMAP-Rule" id="MF_03028"/>
    </source>
</evidence>
<feature type="compositionally biased region" description="Basic and acidic residues" evidence="5">
    <location>
        <begin position="427"/>
        <end position="441"/>
    </location>
</feature>
<gene>
    <name evidence="8" type="primary">LOC117639482</name>
</gene>
<dbReference type="SMART" id="SM00292">
    <property type="entry name" value="BRCT"/>
    <property type="match status" value="1"/>
</dbReference>
<protein>
    <recommendedName>
        <fullName evidence="4">Pescadillo homolog</fullName>
    </recommendedName>
</protein>
<feature type="region of interest" description="Disordered" evidence="5">
    <location>
        <begin position="549"/>
        <end position="592"/>
    </location>
</feature>
<feature type="compositionally biased region" description="Basic and acidic residues" evidence="5">
    <location>
        <begin position="512"/>
        <end position="530"/>
    </location>
</feature>
<evidence type="ECO:0000256" key="3">
    <source>
        <dbReference type="ARBA" id="ARBA00023242"/>
    </source>
</evidence>
<evidence type="ECO:0000259" key="6">
    <source>
        <dbReference type="PROSITE" id="PS50172"/>
    </source>
</evidence>
<keyword evidence="7" id="KW-1185">Reference proteome</keyword>
<comment type="function">
    <text evidence="4">Required for maturation of ribosomal RNAs and formation of the large ribosomal subunit.</text>
</comment>
<dbReference type="GO" id="GO:0030687">
    <property type="term" value="C:preribosome, large subunit precursor"/>
    <property type="evidence" value="ECO:0007669"/>
    <property type="project" value="UniProtKB-UniRule"/>
</dbReference>
<dbReference type="FunCoup" id="A0A6P8Y3Z1">
    <property type="interactions" value="2172"/>
</dbReference>
<dbReference type="GO" id="GO:0005654">
    <property type="term" value="C:nucleoplasm"/>
    <property type="evidence" value="ECO:0007669"/>
    <property type="project" value="UniProtKB-SubCell"/>
</dbReference>
<evidence type="ECO:0000256" key="1">
    <source>
        <dbReference type="ARBA" id="ARBA00022517"/>
    </source>
</evidence>
<dbReference type="Gene3D" id="3.40.50.10190">
    <property type="entry name" value="BRCT domain"/>
    <property type="match status" value="1"/>
</dbReference>
<feature type="compositionally biased region" description="Acidic residues" evidence="5">
    <location>
        <begin position="456"/>
        <end position="488"/>
    </location>
</feature>
<dbReference type="GO" id="GO:0070545">
    <property type="term" value="C:PeBoW complex"/>
    <property type="evidence" value="ECO:0007669"/>
    <property type="project" value="TreeGrafter"/>
</dbReference>
<reference evidence="8" key="1">
    <citation type="submission" date="2025-08" db="UniProtKB">
        <authorList>
            <consortium name="RefSeq"/>
        </authorList>
    </citation>
    <scope>IDENTIFICATION</scope>
    <source>
        <tissue evidence="8">Total insect</tissue>
    </source>
</reference>
<dbReference type="InParanoid" id="A0A6P8Y3Z1"/>
<dbReference type="CDD" id="cd17709">
    <property type="entry name" value="BRCT_pescadillo_like"/>
    <property type="match status" value="1"/>
</dbReference>
<dbReference type="RefSeq" id="XP_034231080.1">
    <property type="nucleotide sequence ID" value="XM_034375189.1"/>
</dbReference>
<dbReference type="Proteomes" id="UP000515158">
    <property type="component" value="Unplaced"/>
</dbReference>
<dbReference type="GO" id="GO:0003723">
    <property type="term" value="F:RNA binding"/>
    <property type="evidence" value="ECO:0007669"/>
    <property type="project" value="TreeGrafter"/>
</dbReference>
<dbReference type="PANTHER" id="PTHR12221:SF6">
    <property type="entry name" value="PESCADILLO HOMOLOG"/>
    <property type="match status" value="1"/>
</dbReference>
<dbReference type="KEGG" id="tpal:117639482"/>
<dbReference type="InterPro" id="IPR001357">
    <property type="entry name" value="BRCT_dom"/>
</dbReference>
<proteinExistence type="inferred from homology"/>
<dbReference type="InterPro" id="IPR010613">
    <property type="entry name" value="PES"/>
</dbReference>
<dbReference type="FunFam" id="3.40.50.10190:FF:000002">
    <property type="entry name" value="Pescadillo homolog"/>
    <property type="match status" value="1"/>
</dbReference>
<evidence type="ECO:0000256" key="5">
    <source>
        <dbReference type="SAM" id="MobiDB-lite"/>
    </source>
</evidence>
<evidence type="ECO:0000256" key="2">
    <source>
        <dbReference type="ARBA" id="ARBA00022552"/>
    </source>
</evidence>
<name>A0A6P8Y3Z1_THRPL</name>
<dbReference type="GO" id="GO:0043021">
    <property type="term" value="F:ribonucleoprotein complex binding"/>
    <property type="evidence" value="ECO:0007669"/>
    <property type="project" value="UniProtKB-UniRule"/>
</dbReference>
<dbReference type="Pfam" id="PF06732">
    <property type="entry name" value="Pescadillo_N"/>
    <property type="match status" value="1"/>
</dbReference>
<dbReference type="SUPFAM" id="SSF52113">
    <property type="entry name" value="BRCT domain"/>
    <property type="match status" value="1"/>
</dbReference>
<dbReference type="HAMAP" id="MF_03028">
    <property type="entry name" value="Pescadillo"/>
    <property type="match status" value="1"/>
</dbReference>
<keyword evidence="3 4" id="KW-0539">Nucleus</keyword>
<dbReference type="GeneID" id="117639482"/>
<feature type="compositionally biased region" description="Basic and acidic residues" evidence="5">
    <location>
        <begin position="549"/>
        <end position="581"/>
    </location>
</feature>
<dbReference type="AlphaFoldDB" id="A0A6P8Y3Z1"/>
<dbReference type="GO" id="GO:0000463">
    <property type="term" value="P:maturation of LSU-rRNA from tricistronic rRNA transcript (SSU-rRNA, 5.8S rRNA, LSU-rRNA)"/>
    <property type="evidence" value="ECO:0007669"/>
    <property type="project" value="UniProtKB-UniRule"/>
</dbReference>
<comment type="subcellular location">
    <subcellularLocation>
        <location evidence="4">Nucleus</location>
        <location evidence="4">Nucleolus</location>
    </subcellularLocation>
    <subcellularLocation>
        <location evidence="4">Nucleus</location>
        <location evidence="4">Nucleoplasm</location>
    </subcellularLocation>
</comment>
<feature type="domain" description="BRCT" evidence="6">
    <location>
        <begin position="320"/>
        <end position="413"/>
    </location>
</feature>
<accession>A0A6P8Y3Z1</accession>
<dbReference type="InterPro" id="IPR036420">
    <property type="entry name" value="BRCT_dom_sf"/>
</dbReference>
<dbReference type="PROSITE" id="PS50172">
    <property type="entry name" value="BRCT"/>
    <property type="match status" value="1"/>
</dbReference>
<dbReference type="OrthoDB" id="10264910at2759"/>
<sequence>MGGIRKKKFKAGEGAQYMSRTQALRKLQLSLKNFRHLCILKGIYPREPKKRKIAQRGATGFKTLYAVKDIQFLAAEPMIWEMRKYKPHFEKLRRAVSMRNMKEYRRQLEMRPEIKLDHIIKERFPSFIDAIRDLDDCLTLLFLFSTFPSLNAVPRDQSAMCRRLTMEFLHIVIASRALRKVFVSIKGYYFQAELKGETVTWIVPHQFSFNPDSAVEVDFKTMSFFVEFYCVLLGFVNYRLYHQLNLYYPPKLSQLSGDEIEKTLADEGAYYGERIASLNVELTHSSGNANEEEQELDQFTLSEDPDKMDQIQKEIEHRKKLKTLFEGVKIFVNREVPREPVVFCIRALGGTVSWDKRLFVGATFDEDDETITHQIVDRPSMEKQYISRYYVQPQWVFDSVNAGVLLPIERYLMGAILPPHLSPFLDGTRDNRYKPPEELALKGEAPVVDADKDEEKSDEEESEEEAEYIDSVNLDDYEEEEEEEEDENGQPLDEKEKERLKLKKRMAVTKGTMEKPDPLAKQREETAEYKMREKMIRNKHRKLYRHMMDNRQKWGKETARLEQKRKRVEAEQSASKKETRIQKKKAAAQLQA</sequence>